<organism evidence="1 2">
    <name type="scientific">Spiromyces aspiralis</name>
    <dbReference type="NCBI Taxonomy" id="68401"/>
    <lineage>
        <taxon>Eukaryota</taxon>
        <taxon>Fungi</taxon>
        <taxon>Fungi incertae sedis</taxon>
        <taxon>Zoopagomycota</taxon>
        <taxon>Kickxellomycotina</taxon>
        <taxon>Kickxellomycetes</taxon>
        <taxon>Kickxellales</taxon>
        <taxon>Kickxellaceae</taxon>
        <taxon>Spiromyces</taxon>
    </lineage>
</organism>
<gene>
    <name evidence="1" type="primary">REI1_2</name>
    <name evidence="1" type="ORF">EV182_005462</name>
</gene>
<evidence type="ECO:0000313" key="1">
    <source>
        <dbReference type="EMBL" id="KAJ1677776.1"/>
    </source>
</evidence>
<comment type="caution">
    <text evidence="1">The sequence shown here is derived from an EMBL/GenBank/DDBJ whole genome shotgun (WGS) entry which is preliminary data.</text>
</comment>
<reference evidence="1" key="1">
    <citation type="submission" date="2022-06" db="EMBL/GenBank/DDBJ databases">
        <title>Phylogenomic reconstructions and comparative analyses of Kickxellomycotina fungi.</title>
        <authorList>
            <person name="Reynolds N.K."/>
            <person name="Stajich J.E."/>
            <person name="Barry K."/>
            <person name="Grigoriev I.V."/>
            <person name="Crous P."/>
            <person name="Smith M.E."/>
        </authorList>
    </citation>
    <scope>NUCLEOTIDE SEQUENCE</scope>
    <source>
        <strain evidence="1">RSA 2271</strain>
    </source>
</reference>
<feature type="non-terminal residue" evidence="1">
    <location>
        <position position="1"/>
    </location>
</feature>
<name>A0ACC1HQ17_9FUNG</name>
<sequence>RKVAGLPPVSSASFSERALAQQQQQQEEAAKSSAEKRANLSCNACQKKFCTENAFNNHLKSKKHRELENLLVIRMQEMANRQALGMARVDMVDRQQQDDEEEGARPLDSDDEGEGEDTRSIAADSEATKLGEEETERASIVTDGMEVEGDISQVLDRRSRNSYRAQIERRINMELNKAQSEEQVVELVEEKRKRVPRLELEECLFCSHMSESLDGNVQHMFKAHSFFIPDVEYLVDLAGLIRYLGDKLRVANVCLYCNGRGRGLQSLEAVRKHMIDKGHCKLAYDTEIDILELADFYDFSSSYADADGHSPDDEVEMAGGARLAEDEMELVLPSGVRIGHRSLHRYYRQHLRPENEKESVTIHKLLTDYSANAEVSTQLQIAHRNRAVILAQPKGKQAWKDMVTFRETRVRQNFESRIGERNNRLMRTFRADNPI</sequence>
<evidence type="ECO:0000313" key="2">
    <source>
        <dbReference type="Proteomes" id="UP001145114"/>
    </source>
</evidence>
<dbReference type="Proteomes" id="UP001145114">
    <property type="component" value="Unassembled WGS sequence"/>
</dbReference>
<protein>
    <submittedName>
        <fullName evidence="1">Pre-60S factor rei1</fullName>
    </submittedName>
</protein>
<dbReference type="EMBL" id="JAMZIH010001952">
    <property type="protein sequence ID" value="KAJ1677776.1"/>
    <property type="molecule type" value="Genomic_DNA"/>
</dbReference>
<proteinExistence type="predicted"/>
<accession>A0ACC1HQ17</accession>
<keyword evidence="2" id="KW-1185">Reference proteome</keyword>